<dbReference type="Gramene" id="KQL28197">
    <property type="protein sequence ID" value="KQL28197"/>
    <property type="gene ID" value="SETIT_018988mg"/>
</dbReference>
<accession>K3YXJ2</accession>
<dbReference type="InParanoid" id="K3YXJ2"/>
<keyword evidence="2" id="KW-1185">Reference proteome</keyword>
<proteinExistence type="predicted"/>
<sequence>MEAKLVLSKFEHFETVIKTIIPGLDMKKIGTAVIFYRRRVYDKEYYTVERNGTVYHKIKM</sequence>
<reference evidence="2" key="1">
    <citation type="journal article" date="2012" name="Nat. Biotechnol.">
        <title>Reference genome sequence of the model plant Setaria.</title>
        <authorList>
            <person name="Bennetzen J.L."/>
            <person name="Schmutz J."/>
            <person name="Wang H."/>
            <person name="Percifield R."/>
            <person name="Hawkins J."/>
            <person name="Pontaroli A.C."/>
            <person name="Estep M."/>
            <person name="Feng L."/>
            <person name="Vaughn J.N."/>
            <person name="Grimwood J."/>
            <person name="Jenkins J."/>
            <person name="Barry K."/>
            <person name="Lindquist E."/>
            <person name="Hellsten U."/>
            <person name="Deshpande S."/>
            <person name="Wang X."/>
            <person name="Wu X."/>
            <person name="Mitros T."/>
            <person name="Triplett J."/>
            <person name="Yang X."/>
            <person name="Ye C.Y."/>
            <person name="Mauro-Herrera M."/>
            <person name="Wang L."/>
            <person name="Li P."/>
            <person name="Sharma M."/>
            <person name="Sharma R."/>
            <person name="Ronald P.C."/>
            <person name="Panaud O."/>
            <person name="Kellogg E.A."/>
            <person name="Brutnell T.P."/>
            <person name="Doust A.N."/>
            <person name="Tuskan G.A."/>
            <person name="Rokhsar D."/>
            <person name="Devos K.M."/>
        </authorList>
    </citation>
    <scope>NUCLEOTIDE SEQUENCE [LARGE SCALE GENOMIC DNA]</scope>
    <source>
        <strain evidence="2">cv. Yugu1</strain>
    </source>
</reference>
<dbReference type="AlphaFoldDB" id="K3YXJ2"/>
<name>K3YXJ2_SETIT</name>
<protein>
    <submittedName>
        <fullName evidence="1">Uncharacterized protein</fullName>
    </submittedName>
</protein>
<dbReference type="EnsemblPlants" id="KQL28197">
    <property type="protein sequence ID" value="KQL28197"/>
    <property type="gene ID" value="SETIT_018988mg"/>
</dbReference>
<dbReference type="Proteomes" id="UP000004995">
    <property type="component" value="Unassembled WGS sequence"/>
</dbReference>
<dbReference type="HOGENOM" id="CLU_2946025_0_0_1"/>
<reference evidence="1" key="2">
    <citation type="submission" date="2018-08" db="UniProtKB">
        <authorList>
            <consortium name="EnsemblPlants"/>
        </authorList>
    </citation>
    <scope>IDENTIFICATION</scope>
    <source>
        <strain evidence="1">Yugu1</strain>
    </source>
</reference>
<evidence type="ECO:0000313" key="2">
    <source>
        <dbReference type="Proteomes" id="UP000004995"/>
    </source>
</evidence>
<dbReference type="EMBL" id="AGNK02000055">
    <property type="status" value="NOT_ANNOTATED_CDS"/>
    <property type="molecule type" value="Genomic_DNA"/>
</dbReference>
<evidence type="ECO:0000313" key="1">
    <source>
        <dbReference type="EnsemblPlants" id="KQL28197"/>
    </source>
</evidence>
<organism evidence="1 2">
    <name type="scientific">Setaria italica</name>
    <name type="common">Foxtail millet</name>
    <name type="synonym">Panicum italicum</name>
    <dbReference type="NCBI Taxonomy" id="4555"/>
    <lineage>
        <taxon>Eukaryota</taxon>
        <taxon>Viridiplantae</taxon>
        <taxon>Streptophyta</taxon>
        <taxon>Embryophyta</taxon>
        <taxon>Tracheophyta</taxon>
        <taxon>Spermatophyta</taxon>
        <taxon>Magnoliopsida</taxon>
        <taxon>Liliopsida</taxon>
        <taxon>Poales</taxon>
        <taxon>Poaceae</taxon>
        <taxon>PACMAD clade</taxon>
        <taxon>Panicoideae</taxon>
        <taxon>Panicodae</taxon>
        <taxon>Paniceae</taxon>
        <taxon>Cenchrinae</taxon>
        <taxon>Setaria</taxon>
    </lineage>
</organism>